<dbReference type="Gene3D" id="3.40.50.720">
    <property type="entry name" value="NAD(P)-binding Rossmann-like Domain"/>
    <property type="match status" value="1"/>
</dbReference>
<dbReference type="AlphaFoldDB" id="A0A6N3F407"/>
<proteinExistence type="predicted"/>
<dbReference type="Pfam" id="PF02625">
    <property type="entry name" value="XdhC_CoxI"/>
    <property type="match status" value="1"/>
</dbReference>
<reference evidence="3" key="1">
    <citation type="submission" date="2019-11" db="EMBL/GenBank/DDBJ databases">
        <authorList>
            <person name="Feng L."/>
        </authorList>
    </citation>
    <scope>NUCLEOTIDE SEQUENCE</scope>
    <source>
        <strain evidence="3">IbartlettiiLFYP30</strain>
    </source>
</reference>
<dbReference type="RefSeq" id="WP_022072286.1">
    <property type="nucleotide sequence ID" value="NZ_BAABYO010000001.1"/>
</dbReference>
<keyword evidence="3" id="KW-0560">Oxidoreductase</keyword>
<dbReference type="PANTHER" id="PTHR30388:SF6">
    <property type="entry name" value="XANTHINE DEHYDROGENASE SUBUNIT A-RELATED"/>
    <property type="match status" value="1"/>
</dbReference>
<name>A0A6N3F407_9FIRM</name>
<dbReference type="GO" id="GO:0004854">
    <property type="term" value="F:xanthine dehydrogenase activity"/>
    <property type="evidence" value="ECO:0007669"/>
    <property type="project" value="UniProtKB-EC"/>
</dbReference>
<accession>A0A6N3F407</accession>
<evidence type="ECO:0000313" key="3">
    <source>
        <dbReference type="EMBL" id="VYU46780.1"/>
    </source>
</evidence>
<dbReference type="EMBL" id="CACRUE010000039">
    <property type="protein sequence ID" value="VYU46780.1"/>
    <property type="molecule type" value="Genomic_DNA"/>
</dbReference>
<feature type="domain" description="XdhC- CoxI" evidence="1">
    <location>
        <begin position="259"/>
        <end position="312"/>
    </location>
</feature>
<feature type="domain" description="XdhC Rossmann" evidence="2">
    <location>
        <begin position="81"/>
        <end position="224"/>
    </location>
</feature>
<sequence>MGTEIYKTLLEDLNKGEEVALITKYNLETKKVEKNIYNLEELEGKNLEYVNKAKEKNLIANIKINDEESVLAEVFKREHRLIVFGAGHVGYHLCHFASKVGFNTIVVDDRPYFANKEKFGDDIQVICNTFENAFEILDIHEEDYVVIVTRGHKHDKFCLEKILSLDELNYIGMIGSKRRVKIMKEELIEEGYSKEKIENIYSPIGLNIGAVTPEEIAISILAEIISVKRIGKLAVKNEPIKVSNSCELNKDVLEALAKSQNEKMSLVTVISTKGSTPRKAGSKMIVYDSGKIIGTIGGGCAEAKIIKDAALMSGSKNLKIETIDMTGEIAEEEGMVCGGKMTVLIEAI</sequence>
<dbReference type="InterPro" id="IPR052698">
    <property type="entry name" value="MoCofactor_Util/Proc"/>
</dbReference>
<gene>
    <name evidence="3" type="primary">pucA</name>
    <name evidence="3" type="ORF">IBLFYP30_02798</name>
</gene>
<protein>
    <submittedName>
        <fullName evidence="3">Putative xanthine dehydrogenase subunit A</fullName>
        <ecNumber evidence="3">1.17.1.4</ecNumber>
    </submittedName>
</protein>
<dbReference type="Pfam" id="PF13478">
    <property type="entry name" value="XdhC_C"/>
    <property type="match status" value="1"/>
</dbReference>
<evidence type="ECO:0000259" key="2">
    <source>
        <dbReference type="Pfam" id="PF13478"/>
    </source>
</evidence>
<dbReference type="InterPro" id="IPR027051">
    <property type="entry name" value="XdhC_Rossmann_dom"/>
</dbReference>
<dbReference type="InterPro" id="IPR003777">
    <property type="entry name" value="XdhC_CoxI"/>
</dbReference>
<dbReference type="EC" id="1.17.1.4" evidence="3"/>
<organism evidence="3">
    <name type="scientific">Intestinibacter bartlettii</name>
    <dbReference type="NCBI Taxonomy" id="261299"/>
    <lineage>
        <taxon>Bacteria</taxon>
        <taxon>Bacillati</taxon>
        <taxon>Bacillota</taxon>
        <taxon>Clostridia</taxon>
        <taxon>Peptostreptococcales</taxon>
        <taxon>Peptostreptococcaceae</taxon>
        <taxon>Intestinibacter</taxon>
    </lineage>
</organism>
<dbReference type="PANTHER" id="PTHR30388">
    <property type="entry name" value="ALDEHYDE OXIDOREDUCTASE MOLYBDENUM COFACTOR ASSEMBLY PROTEIN"/>
    <property type="match status" value="1"/>
</dbReference>
<evidence type="ECO:0000259" key="1">
    <source>
        <dbReference type="Pfam" id="PF02625"/>
    </source>
</evidence>